<dbReference type="CDD" id="cd00118">
    <property type="entry name" value="LysM"/>
    <property type="match status" value="3"/>
</dbReference>
<dbReference type="Pfam" id="PF01476">
    <property type="entry name" value="LysM"/>
    <property type="match status" value="3"/>
</dbReference>
<dbReference type="InterPro" id="IPR023346">
    <property type="entry name" value="Lysozyme-like_dom_sf"/>
</dbReference>
<dbReference type="InterPro" id="IPR008258">
    <property type="entry name" value="Transglycosylase_SLT_dom_1"/>
</dbReference>
<dbReference type="PROSITE" id="PS00922">
    <property type="entry name" value="TRANSGLYCOSYLASE"/>
    <property type="match status" value="1"/>
</dbReference>
<reference evidence="2" key="1">
    <citation type="submission" date="2018-05" db="EMBL/GenBank/DDBJ databases">
        <authorList>
            <person name="Lanie J.A."/>
            <person name="Ng W.-L."/>
            <person name="Kazmierczak K.M."/>
            <person name="Andrzejewski T.M."/>
            <person name="Davidsen T.M."/>
            <person name="Wayne K.J."/>
            <person name="Tettelin H."/>
            <person name="Glass J.I."/>
            <person name="Rusch D."/>
            <person name="Podicherti R."/>
            <person name="Tsui H.-C.T."/>
            <person name="Winkler M.E."/>
        </authorList>
    </citation>
    <scope>NUCLEOTIDE SEQUENCE</scope>
</reference>
<dbReference type="SUPFAM" id="SSF54106">
    <property type="entry name" value="LysM domain"/>
    <property type="match status" value="3"/>
</dbReference>
<protein>
    <recommendedName>
        <fullName evidence="1">LysM domain-containing protein</fullName>
    </recommendedName>
</protein>
<accession>A0A381SV20</accession>
<dbReference type="GO" id="GO:0008933">
    <property type="term" value="F:peptidoglycan lytic transglycosylase activity"/>
    <property type="evidence" value="ECO:0007669"/>
    <property type="project" value="InterPro"/>
</dbReference>
<dbReference type="InterPro" id="IPR018392">
    <property type="entry name" value="LysM"/>
</dbReference>
<evidence type="ECO:0000259" key="1">
    <source>
        <dbReference type="PROSITE" id="PS51782"/>
    </source>
</evidence>
<dbReference type="PROSITE" id="PS51782">
    <property type="entry name" value="LYSM"/>
    <property type="match status" value="3"/>
</dbReference>
<dbReference type="EMBL" id="UINC01003617">
    <property type="protein sequence ID" value="SVA07862.1"/>
    <property type="molecule type" value="Genomic_DNA"/>
</dbReference>
<dbReference type="PANTHER" id="PTHR33734:SF22">
    <property type="entry name" value="MEMBRANE-BOUND LYTIC MUREIN TRANSGLYCOSYLASE D"/>
    <property type="match status" value="1"/>
</dbReference>
<evidence type="ECO:0000313" key="2">
    <source>
        <dbReference type="EMBL" id="SVA07862.1"/>
    </source>
</evidence>
<dbReference type="InterPro" id="IPR000189">
    <property type="entry name" value="Transglyc_AS"/>
</dbReference>
<sequence length="497" mass="56550">MGNRLLILTFCFLIGCVSLESKNLILAEDDDIADAAPKVVEVVIDSEPFDLWDRIRKDLSFKIPDDYEDIGRYKKKYINNQHAVNRLSKSGQRYLFHTVKRAEELGVPVELALLPFVESEFDPYAQSLYGATGMWQFLPATGREWGLKTNWWYDGKRDVIASTEAAFNFLIYLHQKFDGDWLLAIAAYNAGPSRVNRAIKENNRKGMPTDFWSLRLPKETTAYVPKLLILSELIKDPSLFNVTLPSIANRPYFTKIKTPGQVDIMQAADLAGMTPEAVYELNPGFSQWATDPSGPHYLLLPTGVSDRFLIQLSSLDEVELVQWDRYKINRGDNLTRIAKKYSIEVAVLMEINQMDNDLIYAGQEIMVPRGPAWAKTFVPKARTYEVVKGDTFWGISRKFGVTIQDISLWNDLSLTSPLQIGQKIKLFSKYERVRGKTPNKKIRTMLYPVKSGDTLSRISSRFGIKVQDLQKWNELKSPEIIYPGQVLKINLEAGVGS</sequence>
<dbReference type="Pfam" id="PF01464">
    <property type="entry name" value="SLT"/>
    <property type="match status" value="1"/>
</dbReference>
<dbReference type="Gene3D" id="1.10.530.10">
    <property type="match status" value="1"/>
</dbReference>
<feature type="domain" description="LysM" evidence="1">
    <location>
        <begin position="382"/>
        <end position="426"/>
    </location>
</feature>
<dbReference type="PANTHER" id="PTHR33734">
    <property type="entry name" value="LYSM DOMAIN-CONTAINING GPI-ANCHORED PROTEIN 2"/>
    <property type="match status" value="1"/>
</dbReference>
<dbReference type="InterPro" id="IPR036779">
    <property type="entry name" value="LysM_dom_sf"/>
</dbReference>
<dbReference type="SMART" id="SM00257">
    <property type="entry name" value="LysM"/>
    <property type="match status" value="3"/>
</dbReference>
<proteinExistence type="predicted"/>
<dbReference type="CDD" id="cd16894">
    <property type="entry name" value="MltD-like"/>
    <property type="match status" value="1"/>
</dbReference>
<dbReference type="PROSITE" id="PS51257">
    <property type="entry name" value="PROKAR_LIPOPROTEIN"/>
    <property type="match status" value="1"/>
</dbReference>
<dbReference type="GO" id="GO:0000270">
    <property type="term" value="P:peptidoglycan metabolic process"/>
    <property type="evidence" value="ECO:0007669"/>
    <property type="project" value="InterPro"/>
</dbReference>
<gene>
    <name evidence="2" type="ORF">METZ01_LOCUS60716</name>
</gene>
<dbReference type="AlphaFoldDB" id="A0A381SV20"/>
<dbReference type="GO" id="GO:0016020">
    <property type="term" value="C:membrane"/>
    <property type="evidence" value="ECO:0007669"/>
    <property type="project" value="InterPro"/>
</dbReference>
<name>A0A381SV20_9ZZZZ</name>
<feature type="domain" description="LysM" evidence="1">
    <location>
        <begin position="445"/>
        <end position="489"/>
    </location>
</feature>
<dbReference type="SUPFAM" id="SSF53955">
    <property type="entry name" value="Lysozyme-like"/>
    <property type="match status" value="1"/>
</dbReference>
<organism evidence="2">
    <name type="scientific">marine metagenome</name>
    <dbReference type="NCBI Taxonomy" id="408172"/>
    <lineage>
        <taxon>unclassified sequences</taxon>
        <taxon>metagenomes</taxon>
        <taxon>ecological metagenomes</taxon>
    </lineage>
</organism>
<dbReference type="Gene3D" id="3.10.350.10">
    <property type="entry name" value="LysM domain"/>
    <property type="match status" value="3"/>
</dbReference>
<feature type="domain" description="LysM" evidence="1">
    <location>
        <begin position="324"/>
        <end position="367"/>
    </location>
</feature>